<evidence type="ECO:0000256" key="1">
    <source>
        <dbReference type="SAM" id="Phobius"/>
    </source>
</evidence>
<proteinExistence type="predicted"/>
<organism evidence="2 3">
    <name type="scientific">Hirschia litorea</name>
    <dbReference type="NCBI Taxonomy" id="1199156"/>
    <lineage>
        <taxon>Bacteria</taxon>
        <taxon>Pseudomonadati</taxon>
        <taxon>Pseudomonadota</taxon>
        <taxon>Alphaproteobacteria</taxon>
        <taxon>Hyphomonadales</taxon>
        <taxon>Hyphomonadaceae</taxon>
        <taxon>Hirschia</taxon>
    </lineage>
</organism>
<dbReference type="EMBL" id="JBHTBR010000002">
    <property type="protein sequence ID" value="MFC7291355.1"/>
    <property type="molecule type" value="Genomic_DNA"/>
</dbReference>
<evidence type="ECO:0000313" key="3">
    <source>
        <dbReference type="Proteomes" id="UP001596492"/>
    </source>
</evidence>
<dbReference type="Proteomes" id="UP001596492">
    <property type="component" value="Unassembled WGS sequence"/>
</dbReference>
<comment type="caution">
    <text evidence="2">The sequence shown here is derived from an EMBL/GenBank/DDBJ whole genome shotgun (WGS) entry which is preliminary data.</text>
</comment>
<evidence type="ECO:0008006" key="4">
    <source>
        <dbReference type="Google" id="ProtNLM"/>
    </source>
</evidence>
<gene>
    <name evidence="2" type="ORF">ACFQS8_06980</name>
</gene>
<keyword evidence="1" id="KW-1133">Transmembrane helix</keyword>
<sequence length="83" mass="8860">MFLTLLKAIATFVVSFFMGMVGLILGVIIYGGLNEQLLEMEANHQIVAKAIAFMCIGGSAIVGGIFGLQKGARWTGLFESADF</sequence>
<keyword evidence="1" id="KW-0812">Transmembrane</keyword>
<accession>A0ABW2IJP6</accession>
<feature type="transmembrane region" description="Helical" evidence="1">
    <location>
        <begin position="12"/>
        <end position="33"/>
    </location>
</feature>
<feature type="transmembrane region" description="Helical" evidence="1">
    <location>
        <begin position="45"/>
        <end position="68"/>
    </location>
</feature>
<name>A0ABW2IJP6_9PROT</name>
<protein>
    <recommendedName>
        <fullName evidence="4">MotA/TolQ/ExbB proton channel domain-containing protein</fullName>
    </recommendedName>
</protein>
<reference evidence="3" key="1">
    <citation type="journal article" date="2019" name="Int. J. Syst. Evol. Microbiol.">
        <title>The Global Catalogue of Microorganisms (GCM) 10K type strain sequencing project: providing services to taxonomists for standard genome sequencing and annotation.</title>
        <authorList>
            <consortium name="The Broad Institute Genomics Platform"/>
            <consortium name="The Broad Institute Genome Sequencing Center for Infectious Disease"/>
            <person name="Wu L."/>
            <person name="Ma J."/>
        </authorList>
    </citation>
    <scope>NUCLEOTIDE SEQUENCE [LARGE SCALE GENOMIC DNA]</scope>
    <source>
        <strain evidence="3">CCUG 51308</strain>
    </source>
</reference>
<dbReference type="RefSeq" id="WP_382166549.1">
    <property type="nucleotide sequence ID" value="NZ_JBHTBR010000002.1"/>
</dbReference>
<keyword evidence="3" id="KW-1185">Reference proteome</keyword>
<evidence type="ECO:0000313" key="2">
    <source>
        <dbReference type="EMBL" id="MFC7291355.1"/>
    </source>
</evidence>
<keyword evidence="1" id="KW-0472">Membrane</keyword>